<dbReference type="Gene3D" id="1.10.260.40">
    <property type="entry name" value="lambda repressor-like DNA-binding domains"/>
    <property type="match status" value="1"/>
</dbReference>
<dbReference type="GO" id="GO:0003677">
    <property type="term" value="F:DNA binding"/>
    <property type="evidence" value="ECO:0007669"/>
    <property type="project" value="InterPro"/>
</dbReference>
<name>A0A077NJ57_XENBV</name>
<feature type="domain" description="HTH cro/C1-type" evidence="1">
    <location>
        <begin position="35"/>
        <end position="73"/>
    </location>
</feature>
<sequence>MVQTEKTREQFSQRLAQACERAGLNEHGRGAAIVRALGVSSKAVSKWFNSESLPRQEKMNALADYLNVDIVWLQHGIDNTSNNARPEKIQEVKPPVRHLTKEQEELLELFDRLPAEEAKRFLKEMQTKATHFDAIFAEMLAKRGSKAS</sequence>
<dbReference type="SUPFAM" id="SSF47413">
    <property type="entry name" value="lambda repressor-like DNA-binding domains"/>
    <property type="match status" value="1"/>
</dbReference>
<organism evidence="2 3">
    <name type="scientific">Xenorhabdus bovienii str. puntauvense</name>
    <dbReference type="NCBI Taxonomy" id="1398201"/>
    <lineage>
        <taxon>Bacteria</taxon>
        <taxon>Pseudomonadati</taxon>
        <taxon>Pseudomonadota</taxon>
        <taxon>Gammaproteobacteria</taxon>
        <taxon>Enterobacterales</taxon>
        <taxon>Morganellaceae</taxon>
        <taxon>Xenorhabdus</taxon>
    </lineage>
</organism>
<dbReference type="PROSITE" id="PS50943">
    <property type="entry name" value="HTH_CROC1"/>
    <property type="match status" value="1"/>
</dbReference>
<protein>
    <recommendedName>
        <fullName evidence="1">HTH cro/C1-type domain-containing protein</fullName>
    </recommendedName>
</protein>
<dbReference type="Pfam" id="PF01381">
    <property type="entry name" value="HTH_3"/>
    <property type="match status" value="1"/>
</dbReference>
<reference evidence="2" key="1">
    <citation type="submission" date="2013-07" db="EMBL/GenBank/DDBJ databases">
        <title>Sub-species coevolution in mutualistic symbiosis.</title>
        <authorList>
            <person name="Murfin K."/>
            <person name="Klassen J."/>
            <person name="Lee M."/>
            <person name="Forst S."/>
            <person name="Stock P."/>
            <person name="Goodrich-Blair H."/>
        </authorList>
    </citation>
    <scope>NUCLEOTIDE SEQUENCE [LARGE SCALE GENOMIC DNA]</scope>
    <source>
        <strain evidence="2">Puntauvense</strain>
    </source>
</reference>
<dbReference type="HOGENOM" id="CLU_147465_0_0_6"/>
<dbReference type="Proteomes" id="UP000028511">
    <property type="component" value="Unassembled WGS sequence"/>
</dbReference>
<dbReference type="AlphaFoldDB" id="A0A077NJ57"/>
<dbReference type="EMBL" id="CBSW010000258">
    <property type="protein sequence ID" value="CDG98804.1"/>
    <property type="molecule type" value="Genomic_DNA"/>
</dbReference>
<dbReference type="InterPro" id="IPR010982">
    <property type="entry name" value="Lambda_DNA-bd_dom_sf"/>
</dbReference>
<dbReference type="CDD" id="cd00093">
    <property type="entry name" value="HTH_XRE"/>
    <property type="match status" value="1"/>
</dbReference>
<comment type="caution">
    <text evidence="2">The sequence shown here is derived from an EMBL/GenBank/DDBJ whole genome shotgun (WGS) entry which is preliminary data.</text>
</comment>
<evidence type="ECO:0000259" key="1">
    <source>
        <dbReference type="PROSITE" id="PS50943"/>
    </source>
</evidence>
<evidence type="ECO:0000313" key="2">
    <source>
        <dbReference type="EMBL" id="CDG98804.1"/>
    </source>
</evidence>
<gene>
    <name evidence="2" type="ORF">XBP1_530003</name>
</gene>
<evidence type="ECO:0000313" key="3">
    <source>
        <dbReference type="Proteomes" id="UP000028511"/>
    </source>
</evidence>
<dbReference type="InterPro" id="IPR001387">
    <property type="entry name" value="Cro/C1-type_HTH"/>
</dbReference>
<dbReference type="SMART" id="SM00530">
    <property type="entry name" value="HTH_XRE"/>
    <property type="match status" value="1"/>
</dbReference>
<proteinExistence type="predicted"/>
<accession>A0A077NJ57</accession>